<keyword evidence="4" id="KW-1185">Reference proteome</keyword>
<gene>
    <name evidence="3" type="ORF">O1R50_17110</name>
</gene>
<sequence>MTGGSALVEVRDGREVWSDAAGDRGLDDARGARPGDRVRIGSVTKSMVAAVVLQLDGEGAIDIDEPIGAYLPGLLPYEEDPTVRQLLQHTSGVPDWVAVAYPGLEAGDLTLGGVQMGCPDDPEEVFLGHVGDGMGHQTQTFHSYDGERQITLSWSIDDKHGYADPAAFGEALSGLLSAGLCG</sequence>
<dbReference type="InterPro" id="IPR050789">
    <property type="entry name" value="Diverse_Enzym_Activities"/>
</dbReference>
<dbReference type="EMBL" id="JAPZVP010000013">
    <property type="protein sequence ID" value="MDA1361351.1"/>
    <property type="molecule type" value="Genomic_DNA"/>
</dbReference>
<dbReference type="GO" id="GO:0016787">
    <property type="term" value="F:hydrolase activity"/>
    <property type="evidence" value="ECO:0007669"/>
    <property type="project" value="UniProtKB-KW"/>
</dbReference>
<protein>
    <submittedName>
        <fullName evidence="3">Serine hydrolase</fullName>
    </submittedName>
</protein>
<evidence type="ECO:0000313" key="3">
    <source>
        <dbReference type="EMBL" id="MDA1361351.1"/>
    </source>
</evidence>
<accession>A0A9X3PC39</accession>
<dbReference type="PANTHER" id="PTHR43283:SF11">
    <property type="entry name" value="BETA-LACTAMASE-RELATED DOMAIN-CONTAINING PROTEIN"/>
    <property type="match status" value="1"/>
</dbReference>
<proteinExistence type="predicted"/>
<dbReference type="InterPro" id="IPR012338">
    <property type="entry name" value="Beta-lactam/transpept-like"/>
</dbReference>
<name>A0A9X3PC39_9ACTN</name>
<keyword evidence="1 3" id="KW-0378">Hydrolase</keyword>
<dbReference type="Pfam" id="PF00144">
    <property type="entry name" value="Beta-lactamase"/>
    <property type="match status" value="1"/>
</dbReference>
<evidence type="ECO:0000259" key="2">
    <source>
        <dbReference type="Pfam" id="PF00144"/>
    </source>
</evidence>
<evidence type="ECO:0000313" key="4">
    <source>
        <dbReference type="Proteomes" id="UP001146067"/>
    </source>
</evidence>
<dbReference type="AlphaFoldDB" id="A0A9X3PC39"/>
<dbReference type="PANTHER" id="PTHR43283">
    <property type="entry name" value="BETA-LACTAMASE-RELATED"/>
    <property type="match status" value="1"/>
</dbReference>
<dbReference type="Proteomes" id="UP001146067">
    <property type="component" value="Unassembled WGS sequence"/>
</dbReference>
<reference evidence="3" key="1">
    <citation type="submission" date="2022-12" db="EMBL/GenBank/DDBJ databases">
        <title>Gycomyces niveus sp.nov.,a novel actinomycete isolated from soil in Shouguan.</title>
        <authorList>
            <person name="Yang X."/>
        </authorList>
    </citation>
    <scope>NUCLEOTIDE SEQUENCE</scope>
    <source>
        <strain evidence="3">NEAU-A15</strain>
    </source>
</reference>
<evidence type="ECO:0000256" key="1">
    <source>
        <dbReference type="ARBA" id="ARBA00022801"/>
    </source>
</evidence>
<dbReference type="Gene3D" id="3.40.710.10">
    <property type="entry name" value="DD-peptidase/beta-lactamase superfamily"/>
    <property type="match status" value="1"/>
</dbReference>
<comment type="caution">
    <text evidence="3">The sequence shown here is derived from an EMBL/GenBank/DDBJ whole genome shotgun (WGS) entry which is preliminary data.</text>
</comment>
<dbReference type="SUPFAM" id="SSF56601">
    <property type="entry name" value="beta-lactamase/transpeptidase-like"/>
    <property type="match status" value="1"/>
</dbReference>
<feature type="domain" description="Beta-lactamase-related" evidence="2">
    <location>
        <begin position="4"/>
        <end position="96"/>
    </location>
</feature>
<organism evidence="3 4">
    <name type="scientific">Glycomyces luteolus</name>
    <dbReference type="NCBI Taxonomy" id="2670330"/>
    <lineage>
        <taxon>Bacteria</taxon>
        <taxon>Bacillati</taxon>
        <taxon>Actinomycetota</taxon>
        <taxon>Actinomycetes</taxon>
        <taxon>Glycomycetales</taxon>
        <taxon>Glycomycetaceae</taxon>
        <taxon>Glycomyces</taxon>
    </lineage>
</organism>
<dbReference type="InterPro" id="IPR001466">
    <property type="entry name" value="Beta-lactam-related"/>
</dbReference>